<dbReference type="EMBL" id="BK015860">
    <property type="protein sequence ID" value="DAD70096.1"/>
    <property type="molecule type" value="Genomic_DNA"/>
</dbReference>
<proteinExistence type="predicted"/>
<sequence>MMRELIICICLIGCFSIANANNIEQPKEVKIVHNDDSVILHKKIYQLEKRIERLEELLKKEDK</sequence>
<evidence type="ECO:0000313" key="1">
    <source>
        <dbReference type="EMBL" id="DAD70096.1"/>
    </source>
</evidence>
<reference evidence="1" key="1">
    <citation type="journal article" date="2021" name="Proc. Natl. Acad. Sci. U.S.A.">
        <title>A Catalog of Tens of Thousands of Viruses from Human Metagenomes Reveals Hidden Associations with Chronic Diseases.</title>
        <authorList>
            <person name="Tisza M.J."/>
            <person name="Buck C.B."/>
        </authorList>
    </citation>
    <scope>NUCLEOTIDE SEQUENCE</scope>
    <source>
        <strain evidence="1">Ct6uZ8</strain>
    </source>
</reference>
<organism evidence="1">
    <name type="scientific">Myoviridae sp. ct6uZ8</name>
    <dbReference type="NCBI Taxonomy" id="2827603"/>
    <lineage>
        <taxon>Viruses</taxon>
        <taxon>Duplodnaviria</taxon>
        <taxon>Heunggongvirae</taxon>
        <taxon>Uroviricota</taxon>
        <taxon>Caudoviricetes</taxon>
    </lineage>
</organism>
<accession>A0A8S5LJT4</accession>
<name>A0A8S5LJT4_9CAUD</name>
<protein>
    <submittedName>
        <fullName evidence="1">Shock protein B</fullName>
    </submittedName>
</protein>